<evidence type="ECO:0000313" key="1">
    <source>
        <dbReference type="EMBL" id="CAD7631143.1"/>
    </source>
</evidence>
<feature type="non-terminal residue" evidence="1">
    <location>
        <position position="79"/>
    </location>
</feature>
<proteinExistence type="predicted"/>
<accession>A0A7R9Q4N2</accession>
<dbReference type="EMBL" id="OC863630">
    <property type="protein sequence ID" value="CAD7631143.1"/>
    <property type="molecule type" value="Genomic_DNA"/>
</dbReference>
<dbReference type="EMBL" id="CAJPIZ010009055">
    <property type="protein sequence ID" value="CAG2111573.1"/>
    <property type="molecule type" value="Genomic_DNA"/>
</dbReference>
<dbReference type="InterPro" id="IPR016187">
    <property type="entry name" value="CTDL_fold"/>
</dbReference>
<dbReference type="Gene3D" id="3.10.100.10">
    <property type="entry name" value="Mannose-Binding Protein A, subunit A"/>
    <property type="match status" value="1"/>
</dbReference>
<keyword evidence="2" id="KW-1185">Reference proteome</keyword>
<gene>
    <name evidence="1" type="ORF">OSB1V03_LOCUS11552</name>
</gene>
<sequence length="79" mass="8812">MSNLNALNKRIEIDQTVNSISLRVEVQDVVCRTSGGTEKCYYIIDKVVNEVEAKTYCSSLDSTARLLSIHSVEEAIFVT</sequence>
<organism evidence="1">
    <name type="scientific">Medioppia subpectinata</name>
    <dbReference type="NCBI Taxonomy" id="1979941"/>
    <lineage>
        <taxon>Eukaryota</taxon>
        <taxon>Metazoa</taxon>
        <taxon>Ecdysozoa</taxon>
        <taxon>Arthropoda</taxon>
        <taxon>Chelicerata</taxon>
        <taxon>Arachnida</taxon>
        <taxon>Acari</taxon>
        <taxon>Acariformes</taxon>
        <taxon>Sarcoptiformes</taxon>
        <taxon>Oribatida</taxon>
        <taxon>Brachypylina</taxon>
        <taxon>Oppioidea</taxon>
        <taxon>Oppiidae</taxon>
        <taxon>Medioppia</taxon>
    </lineage>
</organism>
<dbReference type="AlphaFoldDB" id="A0A7R9Q4N2"/>
<dbReference type="CDD" id="cd00037">
    <property type="entry name" value="CLECT"/>
    <property type="match status" value="1"/>
</dbReference>
<evidence type="ECO:0000313" key="2">
    <source>
        <dbReference type="Proteomes" id="UP000759131"/>
    </source>
</evidence>
<reference evidence="1" key="1">
    <citation type="submission" date="2020-11" db="EMBL/GenBank/DDBJ databases">
        <authorList>
            <person name="Tran Van P."/>
        </authorList>
    </citation>
    <scope>NUCLEOTIDE SEQUENCE</scope>
</reference>
<dbReference type="Proteomes" id="UP000759131">
    <property type="component" value="Unassembled WGS sequence"/>
</dbReference>
<name>A0A7R9Q4N2_9ACAR</name>
<dbReference type="InterPro" id="IPR016186">
    <property type="entry name" value="C-type_lectin-like/link_sf"/>
</dbReference>
<protein>
    <submittedName>
        <fullName evidence="1">Uncharacterized protein</fullName>
    </submittedName>
</protein>
<dbReference type="SUPFAM" id="SSF56436">
    <property type="entry name" value="C-type lectin-like"/>
    <property type="match status" value="1"/>
</dbReference>